<organism evidence="2">
    <name type="scientific">Tanacetum cinerariifolium</name>
    <name type="common">Dalmatian daisy</name>
    <name type="synonym">Chrysanthemum cinerariifolium</name>
    <dbReference type="NCBI Taxonomy" id="118510"/>
    <lineage>
        <taxon>Eukaryota</taxon>
        <taxon>Viridiplantae</taxon>
        <taxon>Streptophyta</taxon>
        <taxon>Embryophyta</taxon>
        <taxon>Tracheophyta</taxon>
        <taxon>Spermatophyta</taxon>
        <taxon>Magnoliopsida</taxon>
        <taxon>eudicotyledons</taxon>
        <taxon>Gunneridae</taxon>
        <taxon>Pentapetalae</taxon>
        <taxon>asterids</taxon>
        <taxon>campanulids</taxon>
        <taxon>Asterales</taxon>
        <taxon>Asteraceae</taxon>
        <taxon>Asteroideae</taxon>
        <taxon>Anthemideae</taxon>
        <taxon>Anthemidinae</taxon>
        <taxon>Tanacetum</taxon>
    </lineage>
</organism>
<dbReference type="AlphaFoldDB" id="A0A699GKM8"/>
<dbReference type="EMBL" id="BKCJ010005292">
    <property type="protein sequence ID" value="GEU65921.1"/>
    <property type="molecule type" value="Genomic_DNA"/>
</dbReference>
<reference evidence="2" key="1">
    <citation type="journal article" date="2019" name="Sci. Rep.">
        <title>Draft genome of Tanacetum cinerariifolium, the natural source of mosquito coil.</title>
        <authorList>
            <person name="Yamashiro T."/>
            <person name="Shiraishi A."/>
            <person name="Satake H."/>
            <person name="Nakayama K."/>
        </authorList>
    </citation>
    <scope>NUCLEOTIDE SEQUENCE</scope>
</reference>
<accession>A0A699GKM8</accession>
<gene>
    <name evidence="2" type="ORF">Tci_037899</name>
</gene>
<feature type="region of interest" description="Disordered" evidence="1">
    <location>
        <begin position="13"/>
        <end position="64"/>
    </location>
</feature>
<sequence>MVEEILRNHMYNTVPNVHPSSSSSIYDLQPEASRKRDHDDHPEGEKGLKRQRTTKGASSANKEYLCHSKTRSDPDIVFSNLIDEVCVKRADEKAYFFSESDFKYWNKTDIEDMYYICMRRRNNPQEIALIKSLIVFIRSCVIWERVHDFQLGIESYQIKFDLTAPTITFLGIETLPLYSIIADPFVDIVYENNKKEKRAMNIDELQKLMLP</sequence>
<protein>
    <submittedName>
        <fullName evidence="2">Uncharacterized protein</fullName>
    </submittedName>
</protein>
<name>A0A699GKM8_TANCI</name>
<feature type="compositionally biased region" description="Basic and acidic residues" evidence="1">
    <location>
        <begin position="32"/>
        <end position="48"/>
    </location>
</feature>
<evidence type="ECO:0000313" key="2">
    <source>
        <dbReference type="EMBL" id="GEU65921.1"/>
    </source>
</evidence>
<feature type="compositionally biased region" description="Polar residues" evidence="1">
    <location>
        <begin position="13"/>
        <end position="26"/>
    </location>
</feature>
<evidence type="ECO:0000256" key="1">
    <source>
        <dbReference type="SAM" id="MobiDB-lite"/>
    </source>
</evidence>
<proteinExistence type="predicted"/>
<comment type="caution">
    <text evidence="2">The sequence shown here is derived from an EMBL/GenBank/DDBJ whole genome shotgun (WGS) entry which is preliminary data.</text>
</comment>